<proteinExistence type="predicted"/>
<dbReference type="AlphaFoldDB" id="A0A820NBI7"/>
<comment type="caution">
    <text evidence="1">The sequence shown here is derived from an EMBL/GenBank/DDBJ whole genome shotgun (WGS) entry which is preliminary data.</text>
</comment>
<gene>
    <name evidence="1" type="ORF">FNK824_LOCUS43468</name>
</gene>
<dbReference type="Gene3D" id="2.60.490.10">
    <property type="entry name" value="atp-gated p2x4 ion channel domain"/>
    <property type="match status" value="1"/>
</dbReference>
<feature type="non-terminal residue" evidence="1">
    <location>
        <position position="1"/>
    </location>
</feature>
<dbReference type="EMBL" id="CAJOBE010060988">
    <property type="protein sequence ID" value="CAF4386272.1"/>
    <property type="molecule type" value="Genomic_DNA"/>
</dbReference>
<name>A0A820NBI7_9BILA</name>
<evidence type="ECO:0000313" key="1">
    <source>
        <dbReference type="EMBL" id="CAF4386272.1"/>
    </source>
</evidence>
<dbReference type="Proteomes" id="UP000663874">
    <property type="component" value="Unassembled WGS sequence"/>
</dbReference>
<evidence type="ECO:0000313" key="2">
    <source>
        <dbReference type="Proteomes" id="UP000663874"/>
    </source>
</evidence>
<sequence>MSNNNGKWTGRCLKEIGRCELEGWCPVPDDYITPTPS</sequence>
<organism evidence="1 2">
    <name type="scientific">Rotaria sordida</name>
    <dbReference type="NCBI Taxonomy" id="392033"/>
    <lineage>
        <taxon>Eukaryota</taxon>
        <taxon>Metazoa</taxon>
        <taxon>Spiralia</taxon>
        <taxon>Gnathifera</taxon>
        <taxon>Rotifera</taxon>
        <taxon>Eurotatoria</taxon>
        <taxon>Bdelloidea</taxon>
        <taxon>Philodinida</taxon>
        <taxon>Philodinidae</taxon>
        <taxon>Rotaria</taxon>
    </lineage>
</organism>
<accession>A0A820NBI7</accession>
<dbReference type="InterPro" id="IPR027309">
    <property type="entry name" value="P2X_extracellular_dom_sf"/>
</dbReference>
<reference evidence="1" key="1">
    <citation type="submission" date="2021-02" db="EMBL/GenBank/DDBJ databases">
        <authorList>
            <person name="Nowell W R."/>
        </authorList>
    </citation>
    <scope>NUCLEOTIDE SEQUENCE</scope>
</reference>
<protein>
    <submittedName>
        <fullName evidence="1">Uncharacterized protein</fullName>
    </submittedName>
</protein>